<keyword evidence="3" id="KW-1185">Reference proteome</keyword>
<evidence type="ECO:0000313" key="3">
    <source>
        <dbReference type="Proteomes" id="UP000617734"/>
    </source>
</evidence>
<dbReference type="InterPro" id="IPR003018">
    <property type="entry name" value="GAF"/>
</dbReference>
<reference evidence="2" key="1">
    <citation type="journal article" date="2014" name="Int. J. Syst. Evol. Microbiol.">
        <title>Complete genome sequence of Corynebacterium casei LMG S-19264T (=DSM 44701T), isolated from a smear-ripened cheese.</title>
        <authorList>
            <consortium name="US DOE Joint Genome Institute (JGI-PGF)"/>
            <person name="Walter F."/>
            <person name="Albersmeier A."/>
            <person name="Kalinowski J."/>
            <person name="Ruckert C."/>
        </authorList>
    </citation>
    <scope>NUCLEOTIDE SEQUENCE</scope>
    <source>
        <strain evidence="2">JCM 4646</strain>
    </source>
</reference>
<dbReference type="Pfam" id="PF13185">
    <property type="entry name" value="GAF_2"/>
    <property type="match status" value="1"/>
</dbReference>
<name>A0A919KV83_9ACTN</name>
<accession>A0A919KV83</accession>
<dbReference type="SMART" id="SM00065">
    <property type="entry name" value="GAF"/>
    <property type="match status" value="1"/>
</dbReference>
<comment type="caution">
    <text evidence="2">The sequence shown here is derived from an EMBL/GenBank/DDBJ whole genome shotgun (WGS) entry which is preliminary data.</text>
</comment>
<dbReference type="Proteomes" id="UP000617734">
    <property type="component" value="Unassembled WGS sequence"/>
</dbReference>
<dbReference type="Gene3D" id="3.30.450.40">
    <property type="match status" value="1"/>
</dbReference>
<dbReference type="RefSeq" id="WP_190212353.1">
    <property type="nucleotide sequence ID" value="NZ_BNBO01000023.1"/>
</dbReference>
<dbReference type="AlphaFoldDB" id="A0A919KV83"/>
<dbReference type="InterPro" id="IPR029016">
    <property type="entry name" value="GAF-like_dom_sf"/>
</dbReference>
<protein>
    <recommendedName>
        <fullName evidence="1">GAF domain-containing protein</fullName>
    </recommendedName>
</protein>
<dbReference type="SUPFAM" id="SSF55781">
    <property type="entry name" value="GAF domain-like"/>
    <property type="match status" value="1"/>
</dbReference>
<reference evidence="2" key="2">
    <citation type="submission" date="2020-09" db="EMBL/GenBank/DDBJ databases">
        <authorList>
            <person name="Sun Q."/>
            <person name="Ohkuma M."/>
        </authorList>
    </citation>
    <scope>NUCLEOTIDE SEQUENCE</scope>
    <source>
        <strain evidence="2">JCM 4646</strain>
    </source>
</reference>
<feature type="domain" description="GAF" evidence="1">
    <location>
        <begin position="19"/>
        <end position="168"/>
    </location>
</feature>
<dbReference type="EMBL" id="BNBO01000023">
    <property type="protein sequence ID" value="GHH74470.1"/>
    <property type="molecule type" value="Genomic_DNA"/>
</dbReference>
<evidence type="ECO:0000259" key="1">
    <source>
        <dbReference type="SMART" id="SM00065"/>
    </source>
</evidence>
<organism evidence="2 3">
    <name type="scientific">Kitasatospora indigofera</name>
    <dbReference type="NCBI Taxonomy" id="67307"/>
    <lineage>
        <taxon>Bacteria</taxon>
        <taxon>Bacillati</taxon>
        <taxon>Actinomycetota</taxon>
        <taxon>Actinomycetes</taxon>
        <taxon>Kitasatosporales</taxon>
        <taxon>Streptomycetaceae</taxon>
        <taxon>Kitasatospora</taxon>
    </lineage>
</organism>
<gene>
    <name evidence="2" type="ORF">GCM10018781_41130</name>
</gene>
<proteinExistence type="predicted"/>
<evidence type="ECO:0000313" key="2">
    <source>
        <dbReference type="EMBL" id="GHH74470.1"/>
    </source>
</evidence>
<sequence length="215" mass="22823">MNPQDALATALAVTDSDTGHRELLQSVVEAARGVFGARAASIIGLDPGTEELVFEAVSGEGEDFLVGNRFPAARGIAGWVLVSAEPVIVDDLAQNPVFDRDIAESTRYVPDALMAAPLLHGDRVLGVLEVLDRDVRRQSALRDLDWLGLFAAQAAAALATVQRARSARQVLHGEGSAELTEVVALVQAFTALPAERRDAGRRLLQALTEALAARP</sequence>
<dbReference type="GeneID" id="95354514"/>